<dbReference type="GO" id="GO:0006935">
    <property type="term" value="P:chemotaxis"/>
    <property type="evidence" value="ECO:0007669"/>
    <property type="project" value="UniProtKB-KW"/>
</dbReference>
<keyword evidence="11" id="KW-0969">Cilium</keyword>
<dbReference type="Proteomes" id="UP000280960">
    <property type="component" value="Chromosome"/>
</dbReference>
<accession>A0A3G2R4U6</accession>
<evidence type="ECO:0000256" key="9">
    <source>
        <dbReference type="ARBA" id="ARBA00023136"/>
    </source>
</evidence>
<evidence type="ECO:0000256" key="5">
    <source>
        <dbReference type="ARBA" id="ARBA00022475"/>
    </source>
</evidence>
<dbReference type="Gene3D" id="1.10.287.1700">
    <property type="match status" value="1"/>
</dbReference>
<evidence type="ECO:0000256" key="8">
    <source>
        <dbReference type="ARBA" id="ARBA00022927"/>
    </source>
</evidence>
<dbReference type="GO" id="GO:0044781">
    <property type="term" value="P:bacterial-type flagellum organization"/>
    <property type="evidence" value="ECO:0007669"/>
    <property type="project" value="UniProtKB-KW"/>
</dbReference>
<keyword evidence="6" id="KW-0145">Chemotaxis</keyword>
<keyword evidence="4" id="KW-0813">Transport</keyword>
<proteinExistence type="inferred from homology"/>
<dbReference type="InterPro" id="IPR053716">
    <property type="entry name" value="Flag_assembly_chemotaxis_eff"/>
</dbReference>
<evidence type="ECO:0000256" key="7">
    <source>
        <dbReference type="ARBA" id="ARBA00022795"/>
    </source>
</evidence>
<organism evidence="11 12">
    <name type="scientific">Biomaibacter acetigenes</name>
    <dbReference type="NCBI Taxonomy" id="2316383"/>
    <lineage>
        <taxon>Bacteria</taxon>
        <taxon>Bacillati</taxon>
        <taxon>Bacillota</taxon>
        <taxon>Clostridia</taxon>
        <taxon>Thermosediminibacterales</taxon>
        <taxon>Tepidanaerobacteraceae</taxon>
        <taxon>Biomaibacter</taxon>
    </lineage>
</organism>
<evidence type="ECO:0000256" key="2">
    <source>
        <dbReference type="ARBA" id="ARBA00010004"/>
    </source>
</evidence>
<evidence type="ECO:0000256" key="1">
    <source>
        <dbReference type="ARBA" id="ARBA00004413"/>
    </source>
</evidence>
<evidence type="ECO:0000313" key="12">
    <source>
        <dbReference type="Proteomes" id="UP000280960"/>
    </source>
</evidence>
<dbReference type="InterPro" id="IPR012823">
    <property type="entry name" value="Flagell_FliJ"/>
</dbReference>
<keyword evidence="11" id="KW-0966">Cell projection</keyword>
<reference evidence="11 12" key="1">
    <citation type="submission" date="2018-10" db="EMBL/GenBank/DDBJ databases">
        <authorList>
            <person name="Zhang X."/>
        </authorList>
    </citation>
    <scope>NUCLEOTIDE SEQUENCE [LARGE SCALE GENOMIC DNA]</scope>
    <source>
        <strain evidence="11 12">SK-G1</strain>
    </source>
</reference>
<keyword evidence="9" id="KW-0472">Membrane</keyword>
<dbReference type="NCBIfam" id="TIGR02473">
    <property type="entry name" value="flagell_FliJ"/>
    <property type="match status" value="1"/>
</dbReference>
<keyword evidence="10" id="KW-1006">Bacterial flagellum protein export</keyword>
<keyword evidence="8" id="KW-0653">Protein transport</keyword>
<keyword evidence="12" id="KW-1185">Reference proteome</keyword>
<evidence type="ECO:0000256" key="10">
    <source>
        <dbReference type="ARBA" id="ARBA00023225"/>
    </source>
</evidence>
<gene>
    <name evidence="11" type="primary">fliJ</name>
    <name evidence="11" type="ORF">D2962_07380</name>
</gene>
<keyword evidence="7" id="KW-1005">Bacterial flagellum biogenesis</keyword>
<sequence>MKKFNFKLETPLKVKKITEKIHKQKLAEAILIKLKEEDRLNNLLQTDSKIKGELESSLSDSVKVMDLSLFNTYIDDLNSSIKSQKIVVDNAVAVYNHSRVSFIEIKKERQVFEKIKEKRFRDYLKQVNLEEQKNSDESAATRHIFREERT</sequence>
<keyword evidence="11" id="KW-0282">Flagellum</keyword>
<dbReference type="EMBL" id="CP033169">
    <property type="protein sequence ID" value="AYO30466.1"/>
    <property type="molecule type" value="Genomic_DNA"/>
</dbReference>
<dbReference type="GO" id="GO:0015031">
    <property type="term" value="P:protein transport"/>
    <property type="evidence" value="ECO:0007669"/>
    <property type="project" value="UniProtKB-KW"/>
</dbReference>
<protein>
    <recommendedName>
        <fullName evidence="3">Flagellar FliJ protein</fullName>
    </recommendedName>
</protein>
<name>A0A3G2R4U6_9FIRM</name>
<dbReference type="KEGG" id="bacg:D2962_07380"/>
<dbReference type="GO" id="GO:0005886">
    <property type="term" value="C:plasma membrane"/>
    <property type="evidence" value="ECO:0007669"/>
    <property type="project" value="UniProtKB-SubCell"/>
</dbReference>
<evidence type="ECO:0000256" key="6">
    <source>
        <dbReference type="ARBA" id="ARBA00022500"/>
    </source>
</evidence>
<dbReference type="GO" id="GO:0071973">
    <property type="term" value="P:bacterial-type flagellum-dependent cell motility"/>
    <property type="evidence" value="ECO:0007669"/>
    <property type="project" value="InterPro"/>
</dbReference>
<dbReference type="GO" id="GO:0009288">
    <property type="term" value="C:bacterial-type flagellum"/>
    <property type="evidence" value="ECO:0007669"/>
    <property type="project" value="InterPro"/>
</dbReference>
<dbReference type="Pfam" id="PF02050">
    <property type="entry name" value="FliJ"/>
    <property type="match status" value="1"/>
</dbReference>
<comment type="subcellular location">
    <subcellularLocation>
        <location evidence="1">Cell membrane</location>
        <topology evidence="1">Peripheral membrane protein</topology>
        <orientation evidence="1">Cytoplasmic side</orientation>
    </subcellularLocation>
</comment>
<evidence type="ECO:0000256" key="3">
    <source>
        <dbReference type="ARBA" id="ARBA00020392"/>
    </source>
</evidence>
<keyword evidence="5" id="KW-1003">Cell membrane</keyword>
<evidence type="ECO:0000256" key="4">
    <source>
        <dbReference type="ARBA" id="ARBA00022448"/>
    </source>
</evidence>
<dbReference type="RefSeq" id="WP_120766833.1">
    <property type="nucleotide sequence ID" value="NZ_CP033169.1"/>
</dbReference>
<dbReference type="AlphaFoldDB" id="A0A3G2R4U6"/>
<evidence type="ECO:0000313" key="11">
    <source>
        <dbReference type="EMBL" id="AYO30466.1"/>
    </source>
</evidence>
<comment type="similarity">
    <text evidence="2">Belongs to the FliJ family.</text>
</comment>